<protein>
    <submittedName>
        <fullName evidence="1">Phosphoesterase</fullName>
    </submittedName>
</protein>
<dbReference type="Gene3D" id="3.90.1140.10">
    <property type="entry name" value="Cyclic phosphodiesterase"/>
    <property type="match status" value="1"/>
</dbReference>
<dbReference type="SUPFAM" id="SSF55144">
    <property type="entry name" value="LigT-like"/>
    <property type="match status" value="1"/>
</dbReference>
<proteinExistence type="predicted"/>
<evidence type="ECO:0000313" key="2">
    <source>
        <dbReference type="Proteomes" id="UP000642748"/>
    </source>
</evidence>
<name>A0A8J3QMG3_9ACTN</name>
<comment type="caution">
    <text evidence="1">The sequence shown here is derived from an EMBL/GenBank/DDBJ whole genome shotgun (WGS) entry which is preliminary data.</text>
</comment>
<keyword evidence="2" id="KW-1185">Reference proteome</keyword>
<sequence>MDGTLRVGVATGIPEPWGGQLDRSRLEAGDGLAALIPAHVTLLGPTDVDPSALPEIEEHLARVAAEHSAFPVWLRGTGTFRPVTEVVFVSVAVGISEFERLADAVRSGPLDRELHFPYHPHVTVAHDIPTAALDAVFDKLAGFSAQFPVDHFTLYVHGADGRWRPVRDFPLAAA</sequence>
<gene>
    <name evidence="1" type="ORF">Raf01_07760</name>
</gene>
<dbReference type="AlphaFoldDB" id="A0A8J3QMG3"/>
<accession>A0A8J3QMG3</accession>
<dbReference type="EMBL" id="BONZ01000008">
    <property type="protein sequence ID" value="GIH12604.1"/>
    <property type="molecule type" value="Genomic_DNA"/>
</dbReference>
<dbReference type="PANTHER" id="PTHR40037">
    <property type="entry name" value="PHOSPHOESTERASE YJCG-RELATED"/>
    <property type="match status" value="1"/>
</dbReference>
<dbReference type="Proteomes" id="UP000642748">
    <property type="component" value="Unassembled WGS sequence"/>
</dbReference>
<dbReference type="Pfam" id="PF13563">
    <property type="entry name" value="2_5_RNA_ligase2"/>
    <property type="match status" value="1"/>
</dbReference>
<organism evidence="1 2">
    <name type="scientific">Rugosimonospora africana</name>
    <dbReference type="NCBI Taxonomy" id="556532"/>
    <lineage>
        <taxon>Bacteria</taxon>
        <taxon>Bacillati</taxon>
        <taxon>Actinomycetota</taxon>
        <taxon>Actinomycetes</taxon>
        <taxon>Micromonosporales</taxon>
        <taxon>Micromonosporaceae</taxon>
        <taxon>Rugosimonospora</taxon>
    </lineage>
</organism>
<dbReference type="InterPro" id="IPR009097">
    <property type="entry name" value="Cyclic_Pdiesterase"/>
</dbReference>
<evidence type="ECO:0000313" key="1">
    <source>
        <dbReference type="EMBL" id="GIH12604.1"/>
    </source>
</evidence>
<dbReference type="InterPro" id="IPR050580">
    <property type="entry name" value="2H_phosphoesterase_YjcG-like"/>
</dbReference>
<dbReference type="RefSeq" id="WP_239133349.1">
    <property type="nucleotide sequence ID" value="NZ_BONZ01000008.1"/>
</dbReference>
<reference evidence="1" key="1">
    <citation type="submission" date="2021-01" db="EMBL/GenBank/DDBJ databases">
        <title>Whole genome shotgun sequence of Rugosimonospora africana NBRC 104875.</title>
        <authorList>
            <person name="Komaki H."/>
            <person name="Tamura T."/>
        </authorList>
    </citation>
    <scope>NUCLEOTIDE SEQUENCE</scope>
    <source>
        <strain evidence="1">NBRC 104875</strain>
    </source>
</reference>
<dbReference type="PANTHER" id="PTHR40037:SF1">
    <property type="entry name" value="PHOSPHOESTERASE SAOUHSC_00951-RELATED"/>
    <property type="match status" value="1"/>
</dbReference>